<dbReference type="CDD" id="cd04496">
    <property type="entry name" value="SSB_OBF"/>
    <property type="match status" value="1"/>
</dbReference>
<organism evidence="4 5">
    <name type="scientific">Neolecta irregularis (strain DAH-3)</name>
    <dbReference type="NCBI Taxonomy" id="1198029"/>
    <lineage>
        <taxon>Eukaryota</taxon>
        <taxon>Fungi</taxon>
        <taxon>Dikarya</taxon>
        <taxon>Ascomycota</taxon>
        <taxon>Taphrinomycotina</taxon>
        <taxon>Neolectales</taxon>
        <taxon>Neolectaceae</taxon>
        <taxon>Neolecta</taxon>
    </lineage>
</organism>
<dbReference type="OrthoDB" id="1078367at2759"/>
<name>A0A1U7LP51_NEOID</name>
<dbReference type="EMBL" id="LXFE01000884">
    <property type="protein sequence ID" value="OLL24301.1"/>
    <property type="molecule type" value="Genomic_DNA"/>
</dbReference>
<dbReference type="InterPro" id="IPR000424">
    <property type="entry name" value="Primosome_PriB/ssb"/>
</dbReference>
<gene>
    <name evidence="4" type="ORF">NEOLI_004512</name>
</gene>
<dbReference type="PROSITE" id="PS50935">
    <property type="entry name" value="SSB"/>
    <property type="match status" value="1"/>
</dbReference>
<evidence type="ECO:0000256" key="2">
    <source>
        <dbReference type="PROSITE-ProRule" id="PRU00252"/>
    </source>
</evidence>
<dbReference type="Pfam" id="PF00436">
    <property type="entry name" value="SSB"/>
    <property type="match status" value="1"/>
</dbReference>
<feature type="region of interest" description="Disordered" evidence="3">
    <location>
        <begin position="114"/>
        <end position="133"/>
    </location>
</feature>
<reference evidence="4 5" key="1">
    <citation type="submission" date="2016-04" db="EMBL/GenBank/DDBJ databases">
        <title>Evolutionary innovation and constraint leading to complex multicellularity in the Ascomycota.</title>
        <authorList>
            <person name="Cisse O."/>
            <person name="Nguyen A."/>
            <person name="Hewitt D.A."/>
            <person name="Jedd G."/>
            <person name="Stajich J.E."/>
        </authorList>
    </citation>
    <scope>NUCLEOTIDE SEQUENCE [LARGE SCALE GENOMIC DNA]</scope>
    <source>
        <strain evidence="4 5">DAH-3</strain>
    </source>
</reference>
<keyword evidence="5" id="KW-1185">Reference proteome</keyword>
<evidence type="ECO:0000313" key="4">
    <source>
        <dbReference type="EMBL" id="OLL24301.1"/>
    </source>
</evidence>
<proteinExistence type="predicted"/>
<dbReference type="AlphaFoldDB" id="A0A1U7LP51"/>
<dbReference type="GO" id="GO:0003697">
    <property type="term" value="F:single-stranded DNA binding"/>
    <property type="evidence" value="ECO:0007669"/>
    <property type="project" value="InterPro"/>
</dbReference>
<accession>A0A1U7LP51</accession>
<evidence type="ECO:0000313" key="5">
    <source>
        <dbReference type="Proteomes" id="UP000186594"/>
    </source>
</evidence>
<sequence length="133" mass="14677">MLRQVARRTFSTSTPANFSRITLVGNIGSDIENGQTPTGRHYAKYALAVNAGPDKTNWFRCTAFIDKDISVLNERGGKGARILVEGTPNQVVYEAEGRKHSSLQVLVSRIEVLKPPRRDGESNLPPRPSEAQE</sequence>
<dbReference type="SUPFAM" id="SSF50249">
    <property type="entry name" value="Nucleic acid-binding proteins"/>
    <property type="match status" value="1"/>
</dbReference>
<dbReference type="Gene3D" id="2.40.50.140">
    <property type="entry name" value="Nucleic acid-binding proteins"/>
    <property type="match status" value="1"/>
</dbReference>
<dbReference type="InterPro" id="IPR012340">
    <property type="entry name" value="NA-bd_OB-fold"/>
</dbReference>
<comment type="caution">
    <text evidence="4">The sequence shown here is derived from an EMBL/GenBank/DDBJ whole genome shotgun (WGS) entry which is preliminary data.</text>
</comment>
<dbReference type="Proteomes" id="UP000186594">
    <property type="component" value="Unassembled WGS sequence"/>
</dbReference>
<evidence type="ECO:0000256" key="3">
    <source>
        <dbReference type="SAM" id="MobiDB-lite"/>
    </source>
</evidence>
<dbReference type="STRING" id="1198029.A0A1U7LP51"/>
<dbReference type="OMA" id="TQYVRKG"/>
<protein>
    <submittedName>
        <fullName evidence="4">Single-stranded DNA-binding protein RIM1, mitochondrial</fullName>
    </submittedName>
</protein>
<evidence type="ECO:0000256" key="1">
    <source>
        <dbReference type="ARBA" id="ARBA00023125"/>
    </source>
</evidence>
<keyword evidence="1 2" id="KW-0238">DNA-binding</keyword>